<name>A0ABY5E9T8_9BACT</name>
<sequence length="152" mass="17538">MGYFQIQEYLTPKHTIYIDAQISATNNKNGENIVMWIRNIGQSTFSIKPPIKIISMNKNDKKAYTQVLNWSEIPSTRKNSDNRIVPGPALLKTNELIEARGTLNMMDKFNPKDNDVFVVFDIVNEGQYQTILNVTESYSKNNFRVNGFVHKY</sequence>
<organism evidence="1 2">
    <name type="scientific">Arcobacter roscoffensis</name>
    <dbReference type="NCBI Taxonomy" id="2961520"/>
    <lineage>
        <taxon>Bacteria</taxon>
        <taxon>Pseudomonadati</taxon>
        <taxon>Campylobacterota</taxon>
        <taxon>Epsilonproteobacteria</taxon>
        <taxon>Campylobacterales</taxon>
        <taxon>Arcobacteraceae</taxon>
        <taxon>Arcobacter</taxon>
    </lineage>
</organism>
<evidence type="ECO:0000313" key="2">
    <source>
        <dbReference type="Proteomes" id="UP001060012"/>
    </source>
</evidence>
<dbReference type="EMBL" id="CP100595">
    <property type="protein sequence ID" value="UTJ07478.1"/>
    <property type="molecule type" value="Genomic_DNA"/>
</dbReference>
<proteinExistence type="predicted"/>
<gene>
    <name evidence="1" type="ORF">NJU99_05120</name>
</gene>
<protein>
    <recommendedName>
        <fullName evidence="3">Copper chaperone PCu(A)C</fullName>
    </recommendedName>
</protein>
<evidence type="ECO:0000313" key="1">
    <source>
        <dbReference type="EMBL" id="UTJ07478.1"/>
    </source>
</evidence>
<evidence type="ECO:0008006" key="3">
    <source>
        <dbReference type="Google" id="ProtNLM"/>
    </source>
</evidence>
<accession>A0ABY5E9T8</accession>
<keyword evidence="2" id="KW-1185">Reference proteome</keyword>
<reference evidence="1" key="1">
    <citation type="submission" date="2022-07" db="EMBL/GenBank/DDBJ databases">
        <title>Arcobacter roscoffensis sp. nov., a marine bacterium isolated from coastal seawater collected from Roscoff, France.</title>
        <authorList>
            <person name="Pascual J."/>
            <person name="Lepeaux C."/>
            <person name="Methner A."/>
            <person name="Overmann J."/>
        </authorList>
    </citation>
    <scope>NUCLEOTIDE SEQUENCE</scope>
    <source>
        <strain evidence="1">ARW1-2F2</strain>
    </source>
</reference>
<dbReference type="Proteomes" id="UP001060012">
    <property type="component" value="Chromosome"/>
</dbReference>
<dbReference type="RefSeq" id="WP_254577652.1">
    <property type="nucleotide sequence ID" value="NZ_CP100595.1"/>
</dbReference>